<keyword evidence="5" id="KW-1185">Reference proteome</keyword>
<keyword evidence="2" id="KW-0472">Membrane</keyword>
<feature type="transmembrane region" description="Helical" evidence="2">
    <location>
        <begin position="65"/>
        <end position="83"/>
    </location>
</feature>
<keyword evidence="2" id="KW-0812">Transmembrane</keyword>
<dbReference type="InterPro" id="IPR051091">
    <property type="entry name" value="O-Glucosyltr/Glycosyltrsf_90"/>
</dbReference>
<feature type="region of interest" description="Disordered" evidence="1">
    <location>
        <begin position="14"/>
        <end position="44"/>
    </location>
</feature>
<dbReference type="Proteomes" id="UP001296104">
    <property type="component" value="Unassembled WGS sequence"/>
</dbReference>
<dbReference type="PANTHER" id="PTHR12203:SF22">
    <property type="entry name" value="CAPSULE ASSOCIATED PROTEIN"/>
    <property type="match status" value="1"/>
</dbReference>
<dbReference type="SMART" id="SM00672">
    <property type="entry name" value="CAP10"/>
    <property type="match status" value="1"/>
</dbReference>
<dbReference type="InterPro" id="IPR006598">
    <property type="entry name" value="CAP10"/>
</dbReference>
<dbReference type="PANTHER" id="PTHR12203">
    <property type="entry name" value="KDEL LYS-ASP-GLU-LEU CONTAINING - RELATED"/>
    <property type="match status" value="1"/>
</dbReference>
<protein>
    <recommendedName>
        <fullName evidence="3">Glycosyl transferase CAP10 domain-containing protein</fullName>
    </recommendedName>
</protein>
<evidence type="ECO:0000256" key="1">
    <source>
        <dbReference type="SAM" id="MobiDB-lite"/>
    </source>
</evidence>
<evidence type="ECO:0000313" key="5">
    <source>
        <dbReference type="Proteomes" id="UP001296104"/>
    </source>
</evidence>
<evidence type="ECO:0000256" key="2">
    <source>
        <dbReference type="SAM" id="Phobius"/>
    </source>
</evidence>
<dbReference type="EMBL" id="CAVMBE010000040">
    <property type="protein sequence ID" value="CAK4030832.1"/>
    <property type="molecule type" value="Genomic_DNA"/>
</dbReference>
<evidence type="ECO:0000259" key="3">
    <source>
        <dbReference type="SMART" id="SM00672"/>
    </source>
</evidence>
<keyword evidence="2" id="KW-1133">Transmembrane helix</keyword>
<comment type="caution">
    <text evidence="4">The sequence shown here is derived from an EMBL/GenBank/DDBJ whole genome shotgun (WGS) entry which is preliminary data.</text>
</comment>
<organism evidence="4 5">
    <name type="scientific">Lecanosticta acicola</name>
    <dbReference type="NCBI Taxonomy" id="111012"/>
    <lineage>
        <taxon>Eukaryota</taxon>
        <taxon>Fungi</taxon>
        <taxon>Dikarya</taxon>
        <taxon>Ascomycota</taxon>
        <taxon>Pezizomycotina</taxon>
        <taxon>Dothideomycetes</taxon>
        <taxon>Dothideomycetidae</taxon>
        <taxon>Mycosphaerellales</taxon>
        <taxon>Mycosphaerellaceae</taxon>
        <taxon>Lecanosticta</taxon>
    </lineage>
</organism>
<name>A0AAI9EBZ9_9PEZI</name>
<feature type="compositionally biased region" description="Acidic residues" evidence="1">
    <location>
        <begin position="14"/>
        <end position="26"/>
    </location>
</feature>
<sequence>MAREDDLTARLLNEDEYELEEVGEEENAQKTQQHKRGGTVWKHDRHSGWQNTISQLSKSWSSTRTLVAVICLVLLATLATGFFRGSTTRSPWSSDGPHPIDKLIVDANAAFSTALADGNPPTVALAAAAYRERRGRHPPPFFDKWFEWAQENNCTHIESMFDQVYEDVEPFWGAHPAKVRADAASWPVILSVRDGVIERRRMTEPMWGSRDMSWHKMLAQIPSNSLPDVDIPLNTDDKAHIFVPWEEINGYMEKAATTRTIRPADKMTQDYSSYPPPADATFDVFEDFPSEENLWLLVRDTCPPTSDARNLVQDTDLTTPSRFPSKQGAHLVAGFVSNWTAARSPCEVPDLRNLHGFFANSIRSSHMHWKRPHDLDRLVTRQFFPLFSAGKVQGSNNDIVIPPATSWGEVYFSADKTIWNEKHDEVFWRGGASGGENNETNWTRFHRHRFVSLCNGTQVGTTEQSPNPPLHVPGNEPPLPYNIPLPDPKTYPLGATSTGTSPSDLSRWISDFSDVAFTTLTCHHEHWTEEDFLADPQNIMCAYNMHWYDAANKSVPMEKMYEHKFLPDIDGHGYSGRFRSFMDSDSVPIKATIWAEWTTSRLYAWKHFVPMDNTFMDFLGLAEYFIGYTPPEELEGKVKARKGHDAEAKAIADAGREWAQQVLRKEDMVLYFWRVVLEYARAVDDRREELGFVEDLL</sequence>
<reference evidence="4" key="1">
    <citation type="submission" date="2023-11" db="EMBL/GenBank/DDBJ databases">
        <authorList>
            <person name="Alioto T."/>
            <person name="Alioto T."/>
            <person name="Gomez Garrido J."/>
        </authorList>
    </citation>
    <scope>NUCLEOTIDE SEQUENCE</scope>
</reference>
<accession>A0AAI9EBZ9</accession>
<dbReference type="AlphaFoldDB" id="A0AAI9EBZ9"/>
<gene>
    <name evidence="4" type="ORF">LECACI_7A005990</name>
</gene>
<evidence type="ECO:0000313" key="4">
    <source>
        <dbReference type="EMBL" id="CAK4030832.1"/>
    </source>
</evidence>
<proteinExistence type="predicted"/>
<feature type="domain" description="Glycosyl transferase CAP10" evidence="3">
    <location>
        <begin position="347"/>
        <end position="686"/>
    </location>
</feature>
<dbReference type="Pfam" id="PF05686">
    <property type="entry name" value="Glyco_transf_90"/>
    <property type="match status" value="1"/>
</dbReference>